<comment type="caution">
    <text evidence="1">The sequence shown here is derived from an EMBL/GenBank/DDBJ whole genome shotgun (WGS) entry which is preliminary data.</text>
</comment>
<name>A0ABQ7MMK4_BRACM</name>
<evidence type="ECO:0000313" key="1">
    <source>
        <dbReference type="EMBL" id="KAG5399937.1"/>
    </source>
</evidence>
<sequence length="110" mass="13161">SIDNNLRDLLTIQSDDAITIDEIWRQIFPGFILDLLQLFVVNIYEDSYKICYWMPLDFILSGFKLLGFKFVELQGNNWWYPLPPFLLESSRHHYYFCSSCHWTLPVFISD</sequence>
<gene>
    <name evidence="1" type="primary">A04p006220.1_BraROA</name>
    <name evidence="1" type="ORF">IGI04_014544</name>
</gene>
<organism evidence="1 2">
    <name type="scientific">Brassica rapa subsp. trilocularis</name>
    <dbReference type="NCBI Taxonomy" id="1813537"/>
    <lineage>
        <taxon>Eukaryota</taxon>
        <taxon>Viridiplantae</taxon>
        <taxon>Streptophyta</taxon>
        <taxon>Embryophyta</taxon>
        <taxon>Tracheophyta</taxon>
        <taxon>Spermatophyta</taxon>
        <taxon>Magnoliopsida</taxon>
        <taxon>eudicotyledons</taxon>
        <taxon>Gunneridae</taxon>
        <taxon>Pentapetalae</taxon>
        <taxon>rosids</taxon>
        <taxon>malvids</taxon>
        <taxon>Brassicales</taxon>
        <taxon>Brassicaceae</taxon>
        <taxon>Brassiceae</taxon>
        <taxon>Brassica</taxon>
    </lineage>
</organism>
<dbReference type="Proteomes" id="UP000823674">
    <property type="component" value="Chromosome A04"/>
</dbReference>
<keyword evidence="2" id="KW-1185">Reference proteome</keyword>
<protein>
    <submittedName>
        <fullName evidence="1">Uncharacterized protein</fullName>
    </submittedName>
</protein>
<reference evidence="1 2" key="1">
    <citation type="submission" date="2021-03" db="EMBL/GenBank/DDBJ databases">
        <authorList>
            <person name="King G.J."/>
            <person name="Bancroft I."/>
            <person name="Baten A."/>
            <person name="Bloomfield J."/>
            <person name="Borpatragohain P."/>
            <person name="He Z."/>
            <person name="Irish N."/>
            <person name="Irwin J."/>
            <person name="Liu K."/>
            <person name="Mauleon R.P."/>
            <person name="Moore J."/>
            <person name="Morris R."/>
            <person name="Ostergaard L."/>
            <person name="Wang B."/>
            <person name="Wells R."/>
        </authorList>
    </citation>
    <scope>NUCLEOTIDE SEQUENCE [LARGE SCALE GENOMIC DNA]</scope>
    <source>
        <strain evidence="1">R-o-18</strain>
        <tissue evidence="1">Leaf</tissue>
    </source>
</reference>
<accession>A0ABQ7MMK4</accession>
<evidence type="ECO:0000313" key="2">
    <source>
        <dbReference type="Proteomes" id="UP000823674"/>
    </source>
</evidence>
<feature type="non-terminal residue" evidence="1">
    <location>
        <position position="1"/>
    </location>
</feature>
<dbReference type="EMBL" id="JADBGQ010000004">
    <property type="protein sequence ID" value="KAG5399937.1"/>
    <property type="molecule type" value="Genomic_DNA"/>
</dbReference>
<proteinExistence type="predicted"/>